<gene>
    <name evidence="1" type="ORF">PSON_ATCC_30995.1.T4080002</name>
</gene>
<organism evidence="1 2">
    <name type="scientific">Paramecium sonneborni</name>
    <dbReference type="NCBI Taxonomy" id="65129"/>
    <lineage>
        <taxon>Eukaryota</taxon>
        <taxon>Sar</taxon>
        <taxon>Alveolata</taxon>
        <taxon>Ciliophora</taxon>
        <taxon>Intramacronucleata</taxon>
        <taxon>Oligohymenophorea</taxon>
        <taxon>Peniculida</taxon>
        <taxon>Parameciidae</taxon>
        <taxon>Paramecium</taxon>
    </lineage>
</organism>
<protein>
    <submittedName>
        <fullName evidence="1">Uncharacterized protein</fullName>
    </submittedName>
</protein>
<reference evidence="1" key="1">
    <citation type="submission" date="2021-01" db="EMBL/GenBank/DDBJ databases">
        <authorList>
            <consortium name="Genoscope - CEA"/>
            <person name="William W."/>
        </authorList>
    </citation>
    <scope>NUCLEOTIDE SEQUENCE</scope>
</reference>
<dbReference type="AlphaFoldDB" id="A0A8S1RWA5"/>
<evidence type="ECO:0000313" key="1">
    <source>
        <dbReference type="EMBL" id="CAD8131205.1"/>
    </source>
</evidence>
<name>A0A8S1RWA5_9CILI</name>
<dbReference type="OrthoDB" id="299389at2759"/>
<evidence type="ECO:0000313" key="2">
    <source>
        <dbReference type="Proteomes" id="UP000692954"/>
    </source>
</evidence>
<dbReference type="EMBL" id="CAJJDN010000408">
    <property type="protein sequence ID" value="CAD8131205.1"/>
    <property type="molecule type" value="Genomic_DNA"/>
</dbReference>
<keyword evidence="2" id="KW-1185">Reference proteome</keyword>
<proteinExistence type="predicted"/>
<sequence length="56" mass="6418">MTHITDPTYSTFLFSQDKNEMYYQKDGFINSAICCNMTCGPIFGAGHDLYISTDFY</sequence>
<accession>A0A8S1RWA5</accession>
<comment type="caution">
    <text evidence="1">The sequence shown here is derived from an EMBL/GenBank/DDBJ whole genome shotgun (WGS) entry which is preliminary data.</text>
</comment>
<dbReference type="Proteomes" id="UP000692954">
    <property type="component" value="Unassembled WGS sequence"/>
</dbReference>